<dbReference type="AlphaFoldDB" id="V2X167"/>
<reference evidence="1 2" key="1">
    <citation type="journal article" date="2014" name="BMC Genomics">
        <title>Genome and secretome analysis of the hemibiotrophic fungal pathogen, Moniliophthora roreri, which causes frosty pod rot disease of cacao: mechanisms of the biotrophic and necrotrophic phases.</title>
        <authorList>
            <person name="Meinhardt L.W."/>
            <person name="Costa G.G.L."/>
            <person name="Thomazella D.P.T."/>
            <person name="Teixeira P.J.P.L."/>
            <person name="Carazzolle M.F."/>
            <person name="Schuster S.C."/>
            <person name="Carlson J.E."/>
            <person name="Guiltinan M.J."/>
            <person name="Mieczkowski P."/>
            <person name="Farmer A."/>
            <person name="Ramaraj T."/>
            <person name="Crozier J."/>
            <person name="Davis R.E."/>
            <person name="Shao J."/>
            <person name="Melnick R.L."/>
            <person name="Pereira G.A.G."/>
            <person name="Bailey B.A."/>
        </authorList>
    </citation>
    <scope>NUCLEOTIDE SEQUENCE [LARGE SCALE GENOMIC DNA]</scope>
    <source>
        <strain evidence="1 2">MCA 2997</strain>
    </source>
</reference>
<dbReference type="HOGENOM" id="CLU_007844_1_0_1"/>
<dbReference type="KEGG" id="mrr:Moror_9272"/>
<protein>
    <recommendedName>
        <fullName evidence="3">MULE transposase domain-containing protein</fullName>
    </recommendedName>
</protein>
<dbReference type="EMBL" id="AWSO01000966">
    <property type="protein sequence ID" value="ESK86165.1"/>
    <property type="molecule type" value="Genomic_DNA"/>
</dbReference>
<evidence type="ECO:0008006" key="3">
    <source>
        <dbReference type="Google" id="ProtNLM"/>
    </source>
</evidence>
<evidence type="ECO:0000313" key="1">
    <source>
        <dbReference type="EMBL" id="ESK86165.1"/>
    </source>
</evidence>
<comment type="caution">
    <text evidence="1">The sequence shown here is derived from an EMBL/GenBank/DDBJ whole genome shotgun (WGS) entry which is preliminary data.</text>
</comment>
<proteinExistence type="predicted"/>
<keyword evidence="2" id="KW-1185">Reference proteome</keyword>
<name>V2X167_MONRO</name>
<dbReference type="OrthoDB" id="2422225at2759"/>
<evidence type="ECO:0000313" key="2">
    <source>
        <dbReference type="Proteomes" id="UP000017559"/>
    </source>
</evidence>
<organism evidence="1 2">
    <name type="scientific">Moniliophthora roreri (strain MCA 2997)</name>
    <name type="common">Cocoa frosty pod rot fungus</name>
    <name type="synonym">Crinipellis roreri</name>
    <dbReference type="NCBI Taxonomy" id="1381753"/>
    <lineage>
        <taxon>Eukaryota</taxon>
        <taxon>Fungi</taxon>
        <taxon>Dikarya</taxon>
        <taxon>Basidiomycota</taxon>
        <taxon>Agaricomycotina</taxon>
        <taxon>Agaricomycetes</taxon>
        <taxon>Agaricomycetidae</taxon>
        <taxon>Agaricales</taxon>
        <taxon>Marasmiineae</taxon>
        <taxon>Marasmiaceae</taxon>
        <taxon>Moniliophthora</taxon>
    </lineage>
</organism>
<sequence>MDKYYLTPDSNVRYNMLTSDHATLYCKYSRMLGLDVTIPPKYNIDNWLDPDSPDFNPFIRENISHYTARTEAGEQFEVCINTLDMDNMAWKHCHHAQLILDGTFGVCTEHLLLFIALTVNPQTKKGLPIVLFMFSAPTGNQATHAGYNIEILWKLLQGWKDHLTWYRLQLTHPIITVHPYLAETFFITAEKFKPYSVITDTDYKEQGALLQVWPLIILCLFHLKQCWKNSRKRHLGSCQDFWKCHVWDRLYSLECQLISTTNHSVVTILVYQEHTYLTTLLNEASSKAAAQGGLTHVAYLNKNWMSENMWHRWSDWSRIAASAQIGIPVESILPTTNHLESFNAILKWKHLASWLHLGHRLHFDFLIFILIT</sequence>
<dbReference type="Proteomes" id="UP000017559">
    <property type="component" value="Unassembled WGS sequence"/>
</dbReference>
<gene>
    <name evidence="1" type="ORF">Moror_9272</name>
</gene>
<accession>V2X167</accession>